<dbReference type="Proteomes" id="UP000280955">
    <property type="component" value="Unassembled WGS sequence"/>
</dbReference>
<reference evidence="1 2" key="1">
    <citation type="submission" date="2018-10" db="EMBL/GenBank/DDBJ databases">
        <title>Genomic Encyclopedia of Archaeal and Bacterial Type Strains, Phase II (KMG-II): from individual species to whole genera.</title>
        <authorList>
            <person name="Goeker M."/>
        </authorList>
    </citation>
    <scope>NUCLEOTIDE SEQUENCE [LARGE SCALE GENOMIC DNA]</scope>
    <source>
        <strain evidence="1 2">DSM 15149</strain>
    </source>
</reference>
<accession>A0ABX9SS18</accession>
<keyword evidence="2" id="KW-1185">Reference proteome</keyword>
<proteinExistence type="predicted"/>
<organism evidence="1 2">
    <name type="scientific">Photorhabdus asymbiotica</name>
    <dbReference type="NCBI Taxonomy" id="291112"/>
    <lineage>
        <taxon>Bacteria</taxon>
        <taxon>Pseudomonadati</taxon>
        <taxon>Pseudomonadota</taxon>
        <taxon>Gammaproteobacteria</taxon>
        <taxon>Enterobacterales</taxon>
        <taxon>Morganellaceae</taxon>
        <taxon>Photorhabdus</taxon>
    </lineage>
</organism>
<gene>
    <name evidence="1" type="ORF">BDD30_0485</name>
</gene>
<comment type="caution">
    <text evidence="1">The sequence shown here is derived from an EMBL/GenBank/DDBJ whole genome shotgun (WGS) entry which is preliminary data.</text>
</comment>
<protein>
    <recommendedName>
        <fullName evidence="3">Response regulatory domain-containing protein</fullName>
    </recommendedName>
</protein>
<evidence type="ECO:0000313" key="1">
    <source>
        <dbReference type="EMBL" id="RKS66198.1"/>
    </source>
</evidence>
<sequence length="30" mass="3509">MQHSMGKQMMMKKYDLLMIDDNDNSTTLTS</sequence>
<evidence type="ECO:0008006" key="3">
    <source>
        <dbReference type="Google" id="ProtNLM"/>
    </source>
</evidence>
<dbReference type="EMBL" id="RBLJ01000001">
    <property type="protein sequence ID" value="RKS66198.1"/>
    <property type="molecule type" value="Genomic_DNA"/>
</dbReference>
<name>A0ABX9SS18_9GAMM</name>
<evidence type="ECO:0000313" key="2">
    <source>
        <dbReference type="Proteomes" id="UP000280955"/>
    </source>
</evidence>